<reference evidence="1" key="1">
    <citation type="submission" date="2019-12" db="EMBL/GenBank/DDBJ databases">
        <title>Genome sequencing and annotation of Brassica cretica.</title>
        <authorList>
            <person name="Studholme D.J."/>
            <person name="Sarris P."/>
        </authorList>
    </citation>
    <scope>NUCLEOTIDE SEQUENCE</scope>
    <source>
        <strain evidence="1">PFS-109/04</strain>
        <tissue evidence="1">Leaf</tissue>
    </source>
</reference>
<comment type="caution">
    <text evidence="1">The sequence shown here is derived from an EMBL/GenBank/DDBJ whole genome shotgun (WGS) entry which is preliminary data.</text>
</comment>
<accession>A0A8S9RNN2</accession>
<name>A0A8S9RNN2_BRACR</name>
<dbReference type="Proteomes" id="UP000712600">
    <property type="component" value="Unassembled WGS sequence"/>
</dbReference>
<proteinExistence type="predicted"/>
<protein>
    <submittedName>
        <fullName evidence="1">Uncharacterized protein</fullName>
    </submittedName>
</protein>
<evidence type="ECO:0000313" key="1">
    <source>
        <dbReference type="EMBL" id="KAF3573922.1"/>
    </source>
</evidence>
<organism evidence="1 2">
    <name type="scientific">Brassica cretica</name>
    <name type="common">Mustard</name>
    <dbReference type="NCBI Taxonomy" id="69181"/>
    <lineage>
        <taxon>Eukaryota</taxon>
        <taxon>Viridiplantae</taxon>
        <taxon>Streptophyta</taxon>
        <taxon>Embryophyta</taxon>
        <taxon>Tracheophyta</taxon>
        <taxon>Spermatophyta</taxon>
        <taxon>Magnoliopsida</taxon>
        <taxon>eudicotyledons</taxon>
        <taxon>Gunneridae</taxon>
        <taxon>Pentapetalae</taxon>
        <taxon>rosids</taxon>
        <taxon>malvids</taxon>
        <taxon>Brassicales</taxon>
        <taxon>Brassicaceae</taxon>
        <taxon>Brassiceae</taxon>
        <taxon>Brassica</taxon>
    </lineage>
</organism>
<evidence type="ECO:0000313" key="2">
    <source>
        <dbReference type="Proteomes" id="UP000712600"/>
    </source>
</evidence>
<dbReference type="AlphaFoldDB" id="A0A8S9RNN2"/>
<dbReference type="EMBL" id="QGKX02000095">
    <property type="protein sequence ID" value="KAF3573922.1"/>
    <property type="molecule type" value="Genomic_DNA"/>
</dbReference>
<gene>
    <name evidence="1" type="ORF">F2Q69_00058658</name>
</gene>
<sequence length="135" mass="15328">MILRDEWKRARQERAVFEQVASLWTKVEEIEANRDLDICKGSRAARREKKEVSAEIQLHEVVANLYLLSKIKEHGLVVEDEIVRLKEMEEDCKAAANLAVVPNWSVADLDLPQVSKDSIIVDEAVNSSVREEASS</sequence>